<dbReference type="AlphaFoldDB" id="A0AAV1RV06"/>
<reference evidence="1 2" key="1">
    <citation type="submission" date="2024-01" db="EMBL/GenBank/DDBJ databases">
        <authorList>
            <person name="Waweru B."/>
        </authorList>
    </citation>
    <scope>NUCLEOTIDE SEQUENCE [LARGE SCALE GENOMIC DNA]</scope>
</reference>
<sequence>MNEAARILEAIREVISVRETKVKLGGYGDLWVMEEMDHGAGVVKLWLRGWASESAGLIIFWIAISIGAPVFEELGETSWTTTSRSTSGATILIGLKNHTWVVAATSSPQHNRALTVDIDGTLDSSTGIGGWTKVQWDVEPINKRDIEIV</sequence>
<keyword evidence="2" id="KW-1185">Reference proteome</keyword>
<dbReference type="Proteomes" id="UP001314170">
    <property type="component" value="Unassembled WGS sequence"/>
</dbReference>
<gene>
    <name evidence="1" type="ORF">DCAF_LOCUS15582</name>
</gene>
<comment type="caution">
    <text evidence="1">The sequence shown here is derived from an EMBL/GenBank/DDBJ whole genome shotgun (WGS) entry which is preliminary data.</text>
</comment>
<evidence type="ECO:0000313" key="2">
    <source>
        <dbReference type="Proteomes" id="UP001314170"/>
    </source>
</evidence>
<organism evidence="1 2">
    <name type="scientific">Dovyalis caffra</name>
    <dbReference type="NCBI Taxonomy" id="77055"/>
    <lineage>
        <taxon>Eukaryota</taxon>
        <taxon>Viridiplantae</taxon>
        <taxon>Streptophyta</taxon>
        <taxon>Embryophyta</taxon>
        <taxon>Tracheophyta</taxon>
        <taxon>Spermatophyta</taxon>
        <taxon>Magnoliopsida</taxon>
        <taxon>eudicotyledons</taxon>
        <taxon>Gunneridae</taxon>
        <taxon>Pentapetalae</taxon>
        <taxon>rosids</taxon>
        <taxon>fabids</taxon>
        <taxon>Malpighiales</taxon>
        <taxon>Salicaceae</taxon>
        <taxon>Flacourtieae</taxon>
        <taxon>Dovyalis</taxon>
    </lineage>
</organism>
<protein>
    <submittedName>
        <fullName evidence="1">Uncharacterized protein</fullName>
    </submittedName>
</protein>
<dbReference type="EMBL" id="CAWUPB010001160">
    <property type="protein sequence ID" value="CAK7340499.1"/>
    <property type="molecule type" value="Genomic_DNA"/>
</dbReference>
<name>A0AAV1RV06_9ROSI</name>
<accession>A0AAV1RV06</accession>
<evidence type="ECO:0000313" key="1">
    <source>
        <dbReference type="EMBL" id="CAK7340499.1"/>
    </source>
</evidence>
<proteinExistence type="predicted"/>